<dbReference type="InterPro" id="IPR036206">
    <property type="entry name" value="ThiamineP_synth_sf"/>
</dbReference>
<evidence type="ECO:0000256" key="9">
    <source>
        <dbReference type="ARBA" id="ARBA00047883"/>
    </source>
</evidence>
<feature type="binding site" evidence="10">
    <location>
        <begin position="144"/>
        <end position="146"/>
    </location>
    <ligand>
        <name>2-[(2R,5Z)-2-carboxy-4-methylthiazol-5(2H)-ylidene]ethyl phosphate</name>
        <dbReference type="ChEBI" id="CHEBI:62899"/>
    </ligand>
</feature>
<evidence type="ECO:0000313" key="13">
    <source>
        <dbReference type="Proteomes" id="UP000656804"/>
    </source>
</evidence>
<comment type="caution">
    <text evidence="10">Lacks conserved residue(s) required for the propagation of feature annotation.</text>
</comment>
<dbReference type="GO" id="GO:0009229">
    <property type="term" value="P:thiamine diphosphate biosynthetic process"/>
    <property type="evidence" value="ECO:0007669"/>
    <property type="project" value="UniProtKB-UniRule"/>
</dbReference>
<evidence type="ECO:0000256" key="3">
    <source>
        <dbReference type="ARBA" id="ARBA00022679"/>
    </source>
</evidence>
<keyword evidence="6 10" id="KW-0784">Thiamine biosynthesis</keyword>
<evidence type="ECO:0000256" key="10">
    <source>
        <dbReference type="HAMAP-Rule" id="MF_00097"/>
    </source>
</evidence>
<dbReference type="CDD" id="cd00564">
    <property type="entry name" value="TMP_TenI"/>
    <property type="match status" value="1"/>
</dbReference>
<dbReference type="InterPro" id="IPR022998">
    <property type="entry name" value="ThiamineP_synth_TenI"/>
</dbReference>
<evidence type="ECO:0000256" key="5">
    <source>
        <dbReference type="ARBA" id="ARBA00022842"/>
    </source>
</evidence>
<dbReference type="PANTHER" id="PTHR20857:SF15">
    <property type="entry name" value="THIAMINE-PHOSPHATE SYNTHASE"/>
    <property type="match status" value="1"/>
</dbReference>
<dbReference type="AlphaFoldDB" id="A0A930YCK2"/>
<dbReference type="InterPro" id="IPR013785">
    <property type="entry name" value="Aldolase_TIM"/>
</dbReference>
<protein>
    <recommendedName>
        <fullName evidence="10">Thiamine-phosphate synthase</fullName>
        <shortName evidence="10">TP synthase</shortName>
        <shortName evidence="10">TPS</shortName>
        <ecNumber evidence="10">2.5.1.3</ecNumber>
    </recommendedName>
    <alternativeName>
        <fullName evidence="10">Thiamine-phosphate pyrophosphorylase</fullName>
        <shortName evidence="10">TMP pyrophosphorylase</shortName>
        <shortName evidence="10">TMP-PPase</shortName>
    </alternativeName>
</protein>
<feature type="binding site" evidence="10">
    <location>
        <position position="80"/>
    </location>
    <ligand>
        <name>4-amino-2-methyl-5-(diphosphooxymethyl)pyrimidine</name>
        <dbReference type="ChEBI" id="CHEBI:57841"/>
    </ligand>
</feature>
<evidence type="ECO:0000259" key="11">
    <source>
        <dbReference type="Pfam" id="PF02581"/>
    </source>
</evidence>
<feature type="domain" description="Thiamine phosphate synthase/TenI" evidence="11">
    <location>
        <begin position="32"/>
        <end position="196"/>
    </location>
</feature>
<comment type="pathway">
    <text evidence="2 10">Cofactor biosynthesis; thiamine diphosphate biosynthesis; thiamine phosphate from 4-amino-2-methyl-5-diphosphomethylpyrimidine and 4-methyl-5-(2-phosphoethyl)-thiazole: step 1/1.</text>
</comment>
<feature type="binding site" evidence="10">
    <location>
        <position position="81"/>
    </location>
    <ligand>
        <name>Mg(2+)</name>
        <dbReference type="ChEBI" id="CHEBI:18420"/>
    </ligand>
</feature>
<dbReference type="SUPFAM" id="SSF51391">
    <property type="entry name" value="Thiamin phosphate synthase"/>
    <property type="match status" value="1"/>
</dbReference>
<name>A0A930YCK2_9ACTN</name>
<comment type="similarity">
    <text evidence="10">Belongs to the thiamine-phosphate synthase family.</text>
</comment>
<evidence type="ECO:0000256" key="2">
    <source>
        <dbReference type="ARBA" id="ARBA00005165"/>
    </source>
</evidence>
<comment type="catalytic activity">
    <reaction evidence="9 10">
        <text>2-[(2R,5Z)-2-carboxy-4-methylthiazol-5(2H)-ylidene]ethyl phosphate + 4-amino-2-methyl-5-(diphosphooxymethyl)pyrimidine + 2 H(+) = thiamine phosphate + CO2 + diphosphate</text>
        <dbReference type="Rhea" id="RHEA:47844"/>
        <dbReference type="ChEBI" id="CHEBI:15378"/>
        <dbReference type="ChEBI" id="CHEBI:16526"/>
        <dbReference type="ChEBI" id="CHEBI:33019"/>
        <dbReference type="ChEBI" id="CHEBI:37575"/>
        <dbReference type="ChEBI" id="CHEBI:57841"/>
        <dbReference type="ChEBI" id="CHEBI:62899"/>
        <dbReference type="EC" id="2.5.1.3"/>
    </reaction>
</comment>
<comment type="function">
    <text evidence="1 10">Condenses 4-methyl-5-(beta-hydroxyethyl)thiazole monophosphate (THZ-P) and 2-methyl-4-amino-5-hydroxymethyl pyrimidine pyrophosphate (HMP-PP) to form thiamine monophosphate (TMP).</text>
</comment>
<keyword evidence="4 10" id="KW-0479">Metal-binding</keyword>
<organism evidence="12 13">
    <name type="scientific">Nocardioides acrostichi</name>
    <dbReference type="NCBI Taxonomy" id="2784339"/>
    <lineage>
        <taxon>Bacteria</taxon>
        <taxon>Bacillati</taxon>
        <taxon>Actinomycetota</taxon>
        <taxon>Actinomycetes</taxon>
        <taxon>Propionibacteriales</taxon>
        <taxon>Nocardioidaceae</taxon>
        <taxon>Nocardioides</taxon>
    </lineage>
</organism>
<reference evidence="12" key="1">
    <citation type="submission" date="2020-11" db="EMBL/GenBank/DDBJ databases">
        <title>Nocardioides sp. CBS4Y-1, whole genome shotgun sequence.</title>
        <authorList>
            <person name="Tuo L."/>
        </authorList>
    </citation>
    <scope>NUCLEOTIDE SEQUENCE</scope>
    <source>
        <strain evidence="12">CBS4Y-1</strain>
    </source>
</reference>
<dbReference type="HAMAP" id="MF_00097">
    <property type="entry name" value="TMP_synthase"/>
    <property type="match status" value="1"/>
</dbReference>
<comment type="catalytic activity">
    <reaction evidence="7 10">
        <text>4-methyl-5-(2-phosphooxyethyl)-thiazole + 4-amino-2-methyl-5-(diphosphooxymethyl)pyrimidine + H(+) = thiamine phosphate + diphosphate</text>
        <dbReference type="Rhea" id="RHEA:22328"/>
        <dbReference type="ChEBI" id="CHEBI:15378"/>
        <dbReference type="ChEBI" id="CHEBI:33019"/>
        <dbReference type="ChEBI" id="CHEBI:37575"/>
        <dbReference type="ChEBI" id="CHEBI:57841"/>
        <dbReference type="ChEBI" id="CHEBI:58296"/>
        <dbReference type="EC" id="2.5.1.3"/>
    </reaction>
</comment>
<dbReference type="Pfam" id="PF02581">
    <property type="entry name" value="TMP-TENI"/>
    <property type="match status" value="1"/>
</dbReference>
<dbReference type="Proteomes" id="UP000656804">
    <property type="component" value="Unassembled WGS sequence"/>
</dbReference>
<feature type="binding site" evidence="10">
    <location>
        <position position="173"/>
    </location>
    <ligand>
        <name>2-[(2R,5Z)-2-carboxy-4-methylthiazol-5(2H)-ylidene]ethyl phosphate</name>
        <dbReference type="ChEBI" id="CHEBI:62899"/>
    </ligand>
</feature>
<dbReference type="RefSeq" id="WP_194504845.1">
    <property type="nucleotide sequence ID" value="NZ_JADIVZ010000013.1"/>
</dbReference>
<dbReference type="EMBL" id="JADIVZ010000013">
    <property type="protein sequence ID" value="MBF4163583.1"/>
    <property type="molecule type" value="Genomic_DNA"/>
</dbReference>
<keyword evidence="3 10" id="KW-0808">Transferase</keyword>
<comment type="cofactor">
    <cofactor evidence="10">
        <name>Mg(2+)</name>
        <dbReference type="ChEBI" id="CHEBI:18420"/>
    </cofactor>
    <text evidence="10">Binds 1 Mg(2+) ion per subunit.</text>
</comment>
<feature type="binding site" evidence="10">
    <location>
        <position position="100"/>
    </location>
    <ligand>
        <name>Mg(2+)</name>
        <dbReference type="ChEBI" id="CHEBI:18420"/>
    </ligand>
</feature>
<feature type="binding site" evidence="10">
    <location>
        <position position="118"/>
    </location>
    <ligand>
        <name>4-amino-2-methyl-5-(diphosphooxymethyl)pyrimidine</name>
        <dbReference type="ChEBI" id="CHEBI:57841"/>
    </ligand>
</feature>
<dbReference type="GO" id="GO:0004789">
    <property type="term" value="F:thiamine-phosphate diphosphorylase activity"/>
    <property type="evidence" value="ECO:0007669"/>
    <property type="project" value="UniProtKB-UniRule"/>
</dbReference>
<evidence type="ECO:0000256" key="8">
    <source>
        <dbReference type="ARBA" id="ARBA00047851"/>
    </source>
</evidence>
<evidence type="ECO:0000313" key="12">
    <source>
        <dbReference type="EMBL" id="MBF4163583.1"/>
    </source>
</evidence>
<comment type="catalytic activity">
    <reaction evidence="8 10">
        <text>2-(2-carboxy-4-methylthiazol-5-yl)ethyl phosphate + 4-amino-2-methyl-5-(diphosphooxymethyl)pyrimidine + 2 H(+) = thiamine phosphate + CO2 + diphosphate</text>
        <dbReference type="Rhea" id="RHEA:47848"/>
        <dbReference type="ChEBI" id="CHEBI:15378"/>
        <dbReference type="ChEBI" id="CHEBI:16526"/>
        <dbReference type="ChEBI" id="CHEBI:33019"/>
        <dbReference type="ChEBI" id="CHEBI:37575"/>
        <dbReference type="ChEBI" id="CHEBI:57841"/>
        <dbReference type="ChEBI" id="CHEBI:62890"/>
        <dbReference type="EC" id="2.5.1.3"/>
    </reaction>
</comment>
<dbReference type="PANTHER" id="PTHR20857">
    <property type="entry name" value="THIAMINE-PHOSPHATE PYROPHOSPHORYLASE"/>
    <property type="match status" value="1"/>
</dbReference>
<evidence type="ECO:0000256" key="1">
    <source>
        <dbReference type="ARBA" id="ARBA00003814"/>
    </source>
</evidence>
<proteinExistence type="inferred from homology"/>
<dbReference type="Gene3D" id="3.20.20.70">
    <property type="entry name" value="Aldolase class I"/>
    <property type="match status" value="1"/>
</dbReference>
<sequence length="214" mass="21426">MPLRSTEHTTQHITEHTSDLPRLFCLLGPDDDLRLLPGLVAAGVRGFQVRDKTGTDAAALALVAAVLDAVRPAGGVVVVDDRVDVALAAGADGVHLGADDLPVAAARRIAPDLLVGATCRDAAAVGRAREAGADYAGFGPLFATTTKTGLPAPLGCAALHAATGALPLLGIGGLDGGRAAEARAAGAHGVAVAGAIWRHRDPLASARELLDAVA</sequence>
<evidence type="ECO:0000256" key="7">
    <source>
        <dbReference type="ARBA" id="ARBA00047334"/>
    </source>
</evidence>
<dbReference type="GO" id="GO:0005737">
    <property type="term" value="C:cytoplasm"/>
    <property type="evidence" value="ECO:0007669"/>
    <property type="project" value="TreeGrafter"/>
</dbReference>
<dbReference type="InterPro" id="IPR034291">
    <property type="entry name" value="TMP_synthase"/>
</dbReference>
<feature type="binding site" evidence="10">
    <location>
        <position position="147"/>
    </location>
    <ligand>
        <name>4-amino-2-methyl-5-(diphosphooxymethyl)pyrimidine</name>
        <dbReference type="ChEBI" id="CHEBI:57841"/>
    </ligand>
</feature>
<keyword evidence="13" id="KW-1185">Reference proteome</keyword>
<feature type="binding site" evidence="10">
    <location>
        <begin position="48"/>
        <end position="52"/>
    </location>
    <ligand>
        <name>4-amino-2-methyl-5-(diphosphooxymethyl)pyrimidine</name>
        <dbReference type="ChEBI" id="CHEBI:57841"/>
    </ligand>
</feature>
<keyword evidence="5 10" id="KW-0460">Magnesium</keyword>
<gene>
    <name evidence="10" type="primary">thiE</name>
    <name evidence="12" type="ORF">ISG29_18015</name>
</gene>
<dbReference type="EC" id="2.5.1.3" evidence="10"/>
<accession>A0A930YCK2</accession>
<comment type="caution">
    <text evidence="12">The sequence shown here is derived from an EMBL/GenBank/DDBJ whole genome shotgun (WGS) entry which is preliminary data.</text>
</comment>
<evidence type="ECO:0000256" key="6">
    <source>
        <dbReference type="ARBA" id="ARBA00022977"/>
    </source>
</evidence>
<evidence type="ECO:0000256" key="4">
    <source>
        <dbReference type="ARBA" id="ARBA00022723"/>
    </source>
</evidence>
<dbReference type="GO" id="GO:0000287">
    <property type="term" value="F:magnesium ion binding"/>
    <property type="evidence" value="ECO:0007669"/>
    <property type="project" value="UniProtKB-UniRule"/>
</dbReference>
<dbReference type="GO" id="GO:0009228">
    <property type="term" value="P:thiamine biosynthetic process"/>
    <property type="evidence" value="ECO:0007669"/>
    <property type="project" value="UniProtKB-KW"/>
</dbReference>